<reference evidence="2" key="2">
    <citation type="submission" date="2023-01" db="EMBL/GenBank/DDBJ databases">
        <authorList>
            <person name="Sun Q."/>
            <person name="Evtushenko L."/>
        </authorList>
    </citation>
    <scope>NUCLEOTIDE SEQUENCE</scope>
    <source>
        <strain evidence="2">VKM Ac-1321</strain>
    </source>
</reference>
<accession>A0A9W6KSS8</accession>
<gene>
    <name evidence="2" type="ORF">GCM10017581_087030</name>
</gene>
<organism evidence="2 3">
    <name type="scientific">Dactylosporangium matsuzakiense</name>
    <dbReference type="NCBI Taxonomy" id="53360"/>
    <lineage>
        <taxon>Bacteria</taxon>
        <taxon>Bacillati</taxon>
        <taxon>Actinomycetota</taxon>
        <taxon>Actinomycetes</taxon>
        <taxon>Micromonosporales</taxon>
        <taxon>Micromonosporaceae</taxon>
        <taxon>Dactylosporangium</taxon>
    </lineage>
</organism>
<feature type="transmembrane region" description="Helical" evidence="1">
    <location>
        <begin position="115"/>
        <end position="134"/>
    </location>
</feature>
<keyword evidence="1" id="KW-0812">Transmembrane</keyword>
<protein>
    <submittedName>
        <fullName evidence="2">Uncharacterized protein</fullName>
    </submittedName>
</protein>
<evidence type="ECO:0000313" key="2">
    <source>
        <dbReference type="EMBL" id="GLL06953.1"/>
    </source>
</evidence>
<sequence length="137" mass="13974">MRERLGQQRRPLAHVGQRRTRHRAVAPLAPALLLGPLLGGLADRVDRRRLLVAVNLVLAAVMVAVAAGPVWLLFGAPDPGRGGCRAPRGGGGRAAAVGGRGGFAVALADYRVQTLAAAGLAALAAVTVAVSGAARRR</sequence>
<proteinExistence type="predicted"/>
<keyword evidence="3" id="KW-1185">Reference proteome</keyword>
<feature type="transmembrane region" description="Helical" evidence="1">
    <location>
        <begin position="50"/>
        <end position="74"/>
    </location>
</feature>
<dbReference type="AlphaFoldDB" id="A0A9W6KSS8"/>
<name>A0A9W6KSS8_9ACTN</name>
<evidence type="ECO:0000313" key="3">
    <source>
        <dbReference type="Proteomes" id="UP001143480"/>
    </source>
</evidence>
<reference evidence="2" key="1">
    <citation type="journal article" date="2014" name="Int. J. Syst. Evol. Microbiol.">
        <title>Complete genome sequence of Corynebacterium casei LMG S-19264T (=DSM 44701T), isolated from a smear-ripened cheese.</title>
        <authorList>
            <consortium name="US DOE Joint Genome Institute (JGI-PGF)"/>
            <person name="Walter F."/>
            <person name="Albersmeier A."/>
            <person name="Kalinowski J."/>
            <person name="Ruckert C."/>
        </authorList>
    </citation>
    <scope>NUCLEOTIDE SEQUENCE</scope>
    <source>
        <strain evidence="2">VKM Ac-1321</strain>
    </source>
</reference>
<keyword evidence="1" id="KW-0472">Membrane</keyword>
<dbReference type="Proteomes" id="UP001143480">
    <property type="component" value="Unassembled WGS sequence"/>
</dbReference>
<dbReference type="EMBL" id="BSFP01000082">
    <property type="protein sequence ID" value="GLL06953.1"/>
    <property type="molecule type" value="Genomic_DNA"/>
</dbReference>
<comment type="caution">
    <text evidence="2">The sequence shown here is derived from an EMBL/GenBank/DDBJ whole genome shotgun (WGS) entry which is preliminary data.</text>
</comment>
<keyword evidence="1" id="KW-1133">Transmembrane helix</keyword>
<evidence type="ECO:0000256" key="1">
    <source>
        <dbReference type="SAM" id="Phobius"/>
    </source>
</evidence>